<evidence type="ECO:0000313" key="2">
    <source>
        <dbReference type="Proteomes" id="UP000239872"/>
    </source>
</evidence>
<keyword evidence="2" id="KW-1185">Reference proteome</keyword>
<sequence length="315" mass="35881">MIDGFKAIAEITDFEEWKKRTGLTFYVGTDDDTGELKNTSSRVGEVVNTYECKFEEYTLTVKQTNYFNGGILGAKSCLLFVKGSFHKNYFNGVNFQQFPNSALSYEVYHLSDVLCLSPSDLKLQNIEVGVNVPLSFGVSNYIANSVLLHRTVPFIEYKPDTTGLILGRYAPHTQHSIKCYDKGLQNKLDRQLMRFEVRYTKMQPMAIFGIATFADLLNKRKVAALGKVLTKAWDNILISEPGVNLDTIGITDIQRELLLMGKYRDYWQQLHQARPKYFNKQRTKFRDQSTICGGQDTQGEIRNLILSEWGELCAG</sequence>
<gene>
    <name evidence="1" type="ORF">CJD36_019220</name>
</gene>
<name>A0A2S7SR50_9BACT</name>
<evidence type="ECO:0000313" key="1">
    <source>
        <dbReference type="EMBL" id="PQJ09380.1"/>
    </source>
</evidence>
<dbReference type="AlphaFoldDB" id="A0A2S7SR50"/>
<dbReference type="OrthoDB" id="795069at2"/>
<protein>
    <submittedName>
        <fullName evidence="1">Uncharacterized protein</fullName>
    </submittedName>
</protein>
<comment type="caution">
    <text evidence="1">The sequence shown here is derived from an EMBL/GenBank/DDBJ whole genome shotgun (WGS) entry which is preliminary data.</text>
</comment>
<reference evidence="1 2" key="1">
    <citation type="submission" date="2018-01" db="EMBL/GenBank/DDBJ databases">
        <title>A novel member of the phylum Bacteroidetes isolated from glacier ice.</title>
        <authorList>
            <person name="Liu Q."/>
            <person name="Xin Y.-H."/>
        </authorList>
    </citation>
    <scope>NUCLEOTIDE SEQUENCE [LARGE SCALE GENOMIC DNA]</scope>
    <source>
        <strain evidence="1 2">RB1R16</strain>
    </source>
</reference>
<dbReference type="Proteomes" id="UP000239872">
    <property type="component" value="Unassembled WGS sequence"/>
</dbReference>
<accession>A0A2S7SR50</accession>
<organism evidence="1 2">
    <name type="scientific">Flavipsychrobacter stenotrophus</name>
    <dbReference type="NCBI Taxonomy" id="2077091"/>
    <lineage>
        <taxon>Bacteria</taxon>
        <taxon>Pseudomonadati</taxon>
        <taxon>Bacteroidota</taxon>
        <taxon>Chitinophagia</taxon>
        <taxon>Chitinophagales</taxon>
        <taxon>Chitinophagaceae</taxon>
        <taxon>Flavipsychrobacter</taxon>
    </lineage>
</organism>
<dbReference type="RefSeq" id="WP_105040830.1">
    <property type="nucleotide sequence ID" value="NZ_PPSL01000006.1"/>
</dbReference>
<dbReference type="EMBL" id="PPSL01000006">
    <property type="protein sequence ID" value="PQJ09380.1"/>
    <property type="molecule type" value="Genomic_DNA"/>
</dbReference>
<proteinExistence type="predicted"/>